<organism evidence="1 2">
    <name type="scientific">Sphaerodactylus townsendi</name>
    <dbReference type="NCBI Taxonomy" id="933632"/>
    <lineage>
        <taxon>Eukaryota</taxon>
        <taxon>Metazoa</taxon>
        <taxon>Chordata</taxon>
        <taxon>Craniata</taxon>
        <taxon>Vertebrata</taxon>
        <taxon>Euteleostomi</taxon>
        <taxon>Lepidosauria</taxon>
        <taxon>Squamata</taxon>
        <taxon>Bifurcata</taxon>
        <taxon>Gekkota</taxon>
        <taxon>Sphaerodactylidae</taxon>
        <taxon>Sphaerodactylus</taxon>
    </lineage>
</organism>
<evidence type="ECO:0000313" key="2">
    <source>
        <dbReference type="Proteomes" id="UP000827872"/>
    </source>
</evidence>
<dbReference type="EMBL" id="CM037614">
    <property type="protein sequence ID" value="KAH8016666.1"/>
    <property type="molecule type" value="Genomic_DNA"/>
</dbReference>
<name>A0ACB8GAE7_9SAUR</name>
<accession>A0ACB8GAE7</accession>
<sequence>MEEIVIFVEGVQPPWLRESYSPPLGKDSTHKLPSKCTSLSFCSNVMKDSSRHHADRYSPSPNYNSPNHISADPRGSSDEDLYRASNLSHKDEFGQTLDISLSKDLTMYSKQIVHMVNALNLILVTPLDGLADLEVGWVYSSSRYLATLPISRGFLDTANNKWAKPSMTWRSTKKIEKLRFKNPL</sequence>
<keyword evidence="2" id="KW-1185">Reference proteome</keyword>
<protein>
    <submittedName>
        <fullName evidence="1">Uncharacterized protein</fullName>
    </submittedName>
</protein>
<dbReference type="Proteomes" id="UP000827872">
    <property type="component" value="Linkage Group LG01"/>
</dbReference>
<evidence type="ECO:0000313" key="1">
    <source>
        <dbReference type="EMBL" id="KAH8016666.1"/>
    </source>
</evidence>
<reference evidence="1" key="1">
    <citation type="submission" date="2021-08" db="EMBL/GenBank/DDBJ databases">
        <title>The first chromosome-level gecko genome reveals the dynamic sex chromosomes of Neotropical dwarf geckos (Sphaerodactylidae: Sphaerodactylus).</title>
        <authorList>
            <person name="Pinto B.J."/>
            <person name="Keating S.E."/>
            <person name="Gamble T."/>
        </authorList>
    </citation>
    <scope>NUCLEOTIDE SEQUENCE</scope>
    <source>
        <strain evidence="1">TG3544</strain>
    </source>
</reference>
<comment type="caution">
    <text evidence="1">The sequence shown here is derived from an EMBL/GenBank/DDBJ whole genome shotgun (WGS) entry which is preliminary data.</text>
</comment>
<proteinExistence type="predicted"/>
<gene>
    <name evidence="1" type="ORF">K3G42_021381</name>
</gene>